<evidence type="ECO:0000256" key="3">
    <source>
        <dbReference type="ARBA" id="ARBA00007809"/>
    </source>
</evidence>
<evidence type="ECO:0000256" key="5">
    <source>
        <dbReference type="ARBA" id="ARBA00022448"/>
    </source>
</evidence>
<dbReference type="EMBL" id="JABAHT010000042">
    <property type="protein sequence ID" value="KAF4668126.1"/>
    <property type="molecule type" value="Genomic_DNA"/>
</dbReference>
<accession>A0A7J6M9Q8</accession>
<evidence type="ECO:0000256" key="12">
    <source>
        <dbReference type="ARBA" id="ARBA00023136"/>
    </source>
</evidence>
<feature type="transmembrane region" description="Helical" evidence="13">
    <location>
        <begin position="140"/>
        <end position="163"/>
    </location>
</feature>
<evidence type="ECO:0000256" key="10">
    <source>
        <dbReference type="ARBA" id="ARBA00022989"/>
    </source>
</evidence>
<name>A0A7J6M9Q8_PEROL</name>
<evidence type="ECO:0000256" key="8">
    <source>
        <dbReference type="ARBA" id="ARBA00022692"/>
    </source>
</evidence>
<evidence type="ECO:0000256" key="7">
    <source>
        <dbReference type="ARBA" id="ARBA00022597"/>
    </source>
</evidence>
<evidence type="ECO:0000313" key="14">
    <source>
        <dbReference type="EMBL" id="KAF4668126.1"/>
    </source>
</evidence>
<keyword evidence="5" id="KW-0813">Transport</keyword>
<dbReference type="Pfam" id="PF03083">
    <property type="entry name" value="MtN3_slv"/>
    <property type="match status" value="2"/>
</dbReference>
<evidence type="ECO:0000256" key="2">
    <source>
        <dbReference type="ARBA" id="ARBA00004653"/>
    </source>
</evidence>
<keyword evidence="10 13" id="KW-1133">Transmembrane helix</keyword>
<dbReference type="InterPro" id="IPR004316">
    <property type="entry name" value="SWEET_rpt"/>
</dbReference>
<feature type="transmembrane region" description="Helical" evidence="13">
    <location>
        <begin position="116"/>
        <end position="134"/>
    </location>
</feature>
<keyword evidence="9" id="KW-0677">Repeat</keyword>
<dbReference type="Proteomes" id="UP000570595">
    <property type="component" value="Unassembled WGS sequence"/>
</dbReference>
<feature type="transmembrane region" description="Helical" evidence="13">
    <location>
        <begin position="85"/>
        <end position="104"/>
    </location>
</feature>
<comment type="caution">
    <text evidence="14">The sequence shown here is derived from an EMBL/GenBank/DDBJ whole genome shotgun (WGS) entry which is preliminary data.</text>
</comment>
<dbReference type="GO" id="GO:0000139">
    <property type="term" value="C:Golgi membrane"/>
    <property type="evidence" value="ECO:0007669"/>
    <property type="project" value="UniProtKB-SubCell"/>
</dbReference>
<feature type="transmembrane region" description="Helical" evidence="13">
    <location>
        <begin position="22"/>
        <end position="48"/>
    </location>
</feature>
<protein>
    <recommendedName>
        <fullName evidence="4">Sugar transporter SWEET1</fullName>
    </recommendedName>
</protein>
<evidence type="ECO:0000256" key="13">
    <source>
        <dbReference type="SAM" id="Phobius"/>
    </source>
</evidence>
<comment type="similarity">
    <text evidence="3">Belongs to the SWEET sugar transporter family.</text>
</comment>
<organism evidence="14 15">
    <name type="scientific">Perkinsus olseni</name>
    <name type="common">Perkinsus atlanticus</name>
    <dbReference type="NCBI Taxonomy" id="32597"/>
    <lineage>
        <taxon>Eukaryota</taxon>
        <taxon>Sar</taxon>
        <taxon>Alveolata</taxon>
        <taxon>Perkinsozoa</taxon>
        <taxon>Perkinsea</taxon>
        <taxon>Perkinsida</taxon>
        <taxon>Perkinsidae</taxon>
        <taxon>Perkinsus</taxon>
    </lineage>
</organism>
<proteinExistence type="inferred from homology"/>
<dbReference type="PANTHER" id="PTHR10791">
    <property type="entry name" value="RAG1-ACTIVATING PROTEIN 1"/>
    <property type="match status" value="1"/>
</dbReference>
<dbReference type="PANTHER" id="PTHR10791:SF30">
    <property type="entry name" value="SUGAR TRANSPORTER SWEET1"/>
    <property type="match status" value="1"/>
</dbReference>
<keyword evidence="7 14" id="KW-0762">Sugar transport</keyword>
<dbReference type="OrthoDB" id="409725at2759"/>
<evidence type="ECO:0000256" key="1">
    <source>
        <dbReference type="ARBA" id="ARBA00004651"/>
    </source>
</evidence>
<keyword evidence="8 13" id="KW-0812">Transmembrane</keyword>
<reference evidence="14 15" key="1">
    <citation type="submission" date="2020-04" db="EMBL/GenBank/DDBJ databases">
        <title>Perkinsus olseni comparative genomics.</title>
        <authorList>
            <person name="Bogema D.R."/>
        </authorList>
    </citation>
    <scope>NUCLEOTIDE SEQUENCE [LARGE SCALE GENOMIC DNA]</scope>
    <source>
        <strain evidence="14">ATCC PRA-179</strain>
    </source>
</reference>
<dbReference type="Gene3D" id="1.20.1280.290">
    <property type="match status" value="2"/>
</dbReference>
<gene>
    <name evidence="14" type="primary">SWEET11_1</name>
    <name evidence="14" type="ORF">FOZ61_007093</name>
</gene>
<dbReference type="FunFam" id="1.20.1280.290:FF:000004">
    <property type="entry name" value="Sugar transporter SWEET"/>
    <property type="match status" value="1"/>
</dbReference>
<evidence type="ECO:0000256" key="6">
    <source>
        <dbReference type="ARBA" id="ARBA00022475"/>
    </source>
</evidence>
<evidence type="ECO:0000256" key="9">
    <source>
        <dbReference type="ARBA" id="ARBA00022737"/>
    </source>
</evidence>
<evidence type="ECO:0000256" key="11">
    <source>
        <dbReference type="ARBA" id="ARBA00023034"/>
    </source>
</evidence>
<dbReference type="GO" id="GO:0051119">
    <property type="term" value="F:sugar transmembrane transporter activity"/>
    <property type="evidence" value="ECO:0007669"/>
    <property type="project" value="InterPro"/>
</dbReference>
<evidence type="ECO:0000256" key="4">
    <source>
        <dbReference type="ARBA" id="ARBA00021741"/>
    </source>
</evidence>
<keyword evidence="12 13" id="KW-0472">Membrane</keyword>
<dbReference type="InterPro" id="IPR047664">
    <property type="entry name" value="SWEET"/>
</dbReference>
<evidence type="ECO:0000313" key="15">
    <source>
        <dbReference type="Proteomes" id="UP000570595"/>
    </source>
</evidence>
<keyword evidence="6" id="KW-1003">Cell membrane</keyword>
<feature type="transmembrane region" description="Helical" evidence="13">
    <location>
        <begin position="199"/>
        <end position="220"/>
    </location>
</feature>
<dbReference type="AlphaFoldDB" id="A0A7J6M9Q8"/>
<keyword evidence="11" id="KW-0333">Golgi apparatus</keyword>
<sequence>MEALADPAVATFPTTEVSLASIAPILGTVGSVLSVIQYLSCIPIFIEVSRRKSTGNLSPMPYCTTSLLSLLWVTYALIVPGRTCVLVVNSIALVFQLVYISVFLKFVKVKEHTSTLCATVIALYIATMFLASLTPSLSNTLGNCCVVVSICMYAAPLAVLPTIIKTRDSSCMPPLYSLTGMISASVWSSYGLAAGDAHIIIPNGSGAVLCAVQLVIWVIFRASSPSKANPVIDEYAYPPEDIKSSNYVSDSESTVCSIDYLLLDP</sequence>
<comment type="subcellular location">
    <subcellularLocation>
        <location evidence="1">Cell membrane</location>
        <topology evidence="1">Multi-pass membrane protein</topology>
    </subcellularLocation>
    <subcellularLocation>
        <location evidence="2">Golgi apparatus membrane</location>
        <topology evidence="2">Multi-pass membrane protein</topology>
    </subcellularLocation>
</comment>
<dbReference type="GO" id="GO:0005886">
    <property type="term" value="C:plasma membrane"/>
    <property type="evidence" value="ECO:0007669"/>
    <property type="project" value="UniProtKB-SubCell"/>
</dbReference>